<reference evidence="7 8" key="1">
    <citation type="journal article" date="2007" name="Nat. Biotechnol.">
        <title>Genome sequence of the lignocellulose-bioconverting and xylose-fermenting yeast Pichia stipitis.</title>
        <authorList>
            <person name="Jeffries T.W."/>
            <person name="Grigoriev I.V."/>
            <person name="Grimwood J."/>
            <person name="Laplaza J.M."/>
            <person name="Aerts A."/>
            <person name="Salamov A."/>
            <person name="Schmutz J."/>
            <person name="Lindquist E."/>
            <person name="Dehal P."/>
            <person name="Shapiro H."/>
            <person name="Jin Y.S."/>
            <person name="Passoth V."/>
            <person name="Richardson P.M."/>
        </authorList>
    </citation>
    <scope>NUCLEOTIDE SEQUENCE [LARGE SCALE GENOMIC DNA]</scope>
    <source>
        <strain evidence="8">ATCC 58785 / CBS 6054 / NBRC 10063 / NRRL Y-11545</strain>
    </source>
</reference>
<dbReference type="InterPro" id="IPR003107">
    <property type="entry name" value="HAT"/>
</dbReference>
<dbReference type="InterPro" id="IPR045075">
    <property type="entry name" value="Syf1-like"/>
</dbReference>
<dbReference type="OrthoDB" id="440128at2759"/>
<dbReference type="GO" id="GO:0045292">
    <property type="term" value="P:mRNA cis splicing, via spliceosome"/>
    <property type="evidence" value="ECO:0007669"/>
    <property type="project" value="EnsemblFungi"/>
</dbReference>
<dbReference type="OMA" id="DGWAWYY"/>
<dbReference type="InterPro" id="IPR011990">
    <property type="entry name" value="TPR-like_helical_dom_sf"/>
</dbReference>
<dbReference type="GO" id="GO:0046540">
    <property type="term" value="C:U4/U6 x U5 tri-snRNP complex"/>
    <property type="evidence" value="ECO:0007669"/>
    <property type="project" value="EnsemblFungi"/>
</dbReference>
<dbReference type="Proteomes" id="UP000002258">
    <property type="component" value="Chromosome 1"/>
</dbReference>
<dbReference type="InParanoid" id="A3GI67"/>
<dbReference type="Gene3D" id="1.25.40.10">
    <property type="entry name" value="Tetratricopeptide repeat domain"/>
    <property type="match status" value="4"/>
</dbReference>
<feature type="domain" description="PRP1 splicing factor N-terminal" evidence="6">
    <location>
        <begin position="11"/>
        <end position="138"/>
    </location>
</feature>
<name>A3GI67_PICST</name>
<dbReference type="STRING" id="322104.A3GI67"/>
<dbReference type="AlphaFoldDB" id="A3GI67"/>
<feature type="coiled-coil region" evidence="4">
    <location>
        <begin position="68"/>
        <end position="103"/>
    </location>
</feature>
<dbReference type="eggNOG" id="KOG0495">
    <property type="taxonomic scope" value="Eukaryota"/>
</dbReference>
<dbReference type="Pfam" id="PF23240">
    <property type="entry name" value="HAT_PRP39_N"/>
    <property type="match status" value="1"/>
</dbReference>
<comment type="subcellular location">
    <subcellularLocation>
        <location evidence="1">Nucleus</location>
    </subcellularLocation>
</comment>
<feature type="compositionally biased region" description="Polar residues" evidence="5">
    <location>
        <begin position="25"/>
        <end position="37"/>
    </location>
</feature>
<gene>
    <name evidence="7" type="primary">PRP1</name>
    <name evidence="7" type="ORF">PICST_39705</name>
</gene>
<evidence type="ECO:0000256" key="5">
    <source>
        <dbReference type="SAM" id="MobiDB-lite"/>
    </source>
</evidence>
<dbReference type="InterPro" id="IPR010491">
    <property type="entry name" value="PRP1_N"/>
</dbReference>
<dbReference type="GeneID" id="4851966"/>
<dbReference type="Pfam" id="PF06424">
    <property type="entry name" value="PRP1_N"/>
    <property type="match status" value="1"/>
</dbReference>
<evidence type="ECO:0000256" key="2">
    <source>
        <dbReference type="ARBA" id="ARBA00022737"/>
    </source>
</evidence>
<dbReference type="RefSeq" id="XP_001386957.2">
    <property type="nucleotide sequence ID" value="XM_001386920.1"/>
</dbReference>
<dbReference type="PANTHER" id="PTHR11246">
    <property type="entry name" value="PRE-MRNA SPLICING FACTOR"/>
    <property type="match status" value="1"/>
</dbReference>
<keyword evidence="3" id="KW-0539">Nucleus</keyword>
<evidence type="ECO:0000256" key="3">
    <source>
        <dbReference type="ARBA" id="ARBA00023242"/>
    </source>
</evidence>
<dbReference type="EMBL" id="AAVQ01000002">
    <property type="protein sequence ID" value="EAZ62934.2"/>
    <property type="molecule type" value="Genomic_DNA"/>
</dbReference>
<evidence type="ECO:0000256" key="1">
    <source>
        <dbReference type="ARBA" id="ARBA00004123"/>
    </source>
</evidence>
<dbReference type="HOGENOM" id="CLU_007010_0_0_1"/>
<proteinExistence type="predicted"/>
<comment type="caution">
    <text evidence="7">The sequence shown here is derived from an EMBL/GenBank/DDBJ whole genome shotgun (WGS) entry which is preliminary data.</text>
</comment>
<dbReference type="SUPFAM" id="SSF48452">
    <property type="entry name" value="TPR-like"/>
    <property type="match status" value="2"/>
</dbReference>
<feature type="region of interest" description="Disordered" evidence="5">
    <location>
        <begin position="1"/>
        <end position="53"/>
    </location>
</feature>
<dbReference type="PANTHER" id="PTHR11246:SF1">
    <property type="entry name" value="PRE-MRNA-PROCESSING FACTOR 6"/>
    <property type="match status" value="1"/>
</dbReference>
<keyword evidence="8" id="KW-1185">Reference proteome</keyword>
<dbReference type="SMART" id="SM00386">
    <property type="entry name" value="HAT"/>
    <property type="match status" value="10"/>
</dbReference>
<evidence type="ECO:0000313" key="7">
    <source>
        <dbReference type="EMBL" id="EAZ62934.2"/>
    </source>
</evidence>
<dbReference type="KEGG" id="pic:PICST_39705"/>
<keyword evidence="4" id="KW-0175">Coiled coil</keyword>
<organism evidence="7 8">
    <name type="scientific">Scheffersomyces stipitis (strain ATCC 58785 / CBS 6054 / NBRC 10063 / NRRL Y-11545)</name>
    <name type="common">Yeast</name>
    <name type="synonym">Pichia stipitis</name>
    <dbReference type="NCBI Taxonomy" id="322104"/>
    <lineage>
        <taxon>Eukaryota</taxon>
        <taxon>Fungi</taxon>
        <taxon>Dikarya</taxon>
        <taxon>Ascomycota</taxon>
        <taxon>Saccharomycotina</taxon>
        <taxon>Pichiomycetes</taxon>
        <taxon>Debaryomycetaceae</taxon>
        <taxon>Scheffersomyces</taxon>
    </lineage>
</organism>
<evidence type="ECO:0000256" key="4">
    <source>
        <dbReference type="SAM" id="Coils"/>
    </source>
</evidence>
<keyword evidence="2" id="KW-0677">Repeat</keyword>
<evidence type="ECO:0000259" key="6">
    <source>
        <dbReference type="Pfam" id="PF06424"/>
    </source>
</evidence>
<dbReference type="FunCoup" id="A3GI67">
    <property type="interactions" value="465"/>
</dbReference>
<sequence length="901" mass="102887">MSRPAFLDQEPPPGYISGIGRGATGFTTSADTGSLQPGFTIENGEESDDNLAGEIGDEGAILASGKNRDKEDEEADQIYEEIERKLQRRKVLKEEAVSEAENQSYEIKSKFSDLKRSLSSISAEQWEALPEVGDITRRNKRTRLYEQQQQRTYAVPDSVIAGSIARASPTNFQSISESRDQLLSSQLDSLLPKHEIEFNAEEATEILKNDQHVQIADIRKGRQILASLRRTQPNSSNSWIASARLEEQATNYTMAKKLIIEGCKHAPKSEDIWLESIRIHKLTSEGAKMCKVIVAESLKYNPGSEKLWIQAENLENSIDVVSRKRILMRAIEAIPSSASLWKRLVDLETNQDDVSKILTKAIELCPTEWDFWLTLINSSEYKDAKTLLNRARKALNGNYQVWITAAKLEERENSTIDSSKISKLMDKAFKETEKSTTTISRTTWLEEAIKAEEEGFRNTCRAIVNSLLSSEINQDNPEENLVTWFQDAETLASKESVEAANYIHQFIVETNPHSINSWKELFSFLKNSSNRNLDTLFNYYKRSIELNPKVEVLHLMYAKDLWQLAGNIVEARKVLNAASHGLENNEEVWFARIKLEIKSGNFEQALSISSKMIKAIPTSSDRVWYKHIHLVRCMNNREQNPNYEGQILALLESGLDSFPESPRLHLQKIQVLLRDLRKPDIARESARAAVEKLPSIVELWILLSHIDEQHLNILIKARSVLDTAILKNPTSDKLWTAKIQLERRNKDFVAARQLVNKGLKAFPKSSRIWIEYLSLIPKMSHRKTAFLDALKSTENSPEILLGIGVFFWLDSKHSKAKSWFERALSNDRNSGECWGWLFNFMKSYGKQQEKENLINSFESHYEEINKGDIWNSTNKDITNFEKTPKEILELVSKVLISKYST</sequence>
<protein>
    <submittedName>
        <fullName evidence="7">Pre-mRNA splicing factor prp1</fullName>
    </submittedName>
</protein>
<feature type="compositionally biased region" description="Acidic residues" evidence="5">
    <location>
        <begin position="43"/>
        <end position="53"/>
    </location>
</feature>
<accession>A3GI67</accession>
<evidence type="ECO:0000313" key="8">
    <source>
        <dbReference type="Proteomes" id="UP000002258"/>
    </source>
</evidence>